<keyword evidence="8" id="KW-1185">Reference proteome</keyword>
<evidence type="ECO:0000313" key="8">
    <source>
        <dbReference type="Proteomes" id="UP000515152"/>
    </source>
</evidence>
<sequence length="442" mass="50244">MVCSNTSLLFLLGITCVFVLSLVMVIRRTVIGYKHTWITGSHNKISIINKVFSGWNFCIQDDSAAALKHSLIRNELKMDLEEQGFHQRLSRRTLKQKMTLYVLRVLLNVLVLVLLAGSFCMIFFATQYSKEKKEHNVESWIVNLILGYLPAITITTANHLLPRIFQKISVFEDYSLTTQLNLTLLRSTFLKLASLGIYILFLFKMRKSDCWENEFGKQMYQLSMFDLLACFINTFLISFPAKWLRERYPSSVLARLVKPQFIITLHVLDLVYCQTVTWVGVFYCPLLPCICTLKLTAVFYMKKCCVLRCCVPAQKMVRTHSSSVLFHFMLLLGLIIAAVHLSVSLSADTTGVPCGPFSNSTVSEVVNECVGSLPHVVQSTLRHMDSKAIALPLIMVEIVILTCFVSQGRANHKTIERLNDMLVMCNSDKRFLVEEHSSGLSH</sequence>
<feature type="transmembrane region" description="Helical" evidence="6">
    <location>
        <begin position="101"/>
        <end position="128"/>
    </location>
</feature>
<reference evidence="9" key="1">
    <citation type="submission" date="2025-08" db="UniProtKB">
        <authorList>
            <consortium name="RefSeq"/>
        </authorList>
    </citation>
    <scope>IDENTIFICATION</scope>
</reference>
<dbReference type="GeneID" id="116222112"/>
<feature type="transmembrane region" description="Helical" evidence="6">
    <location>
        <begin position="6"/>
        <end position="26"/>
    </location>
</feature>
<dbReference type="OrthoDB" id="1936208at2759"/>
<dbReference type="KEGG" id="char:116222112"/>
<comment type="similarity">
    <text evidence="2 6">Belongs to the TMC family.</text>
</comment>
<feature type="transmembrane region" description="Helical" evidence="6">
    <location>
        <begin position="389"/>
        <end position="407"/>
    </location>
</feature>
<feature type="transmembrane region" description="Helical" evidence="6">
    <location>
        <begin position="223"/>
        <end position="241"/>
    </location>
</feature>
<feature type="domain" description="TMC" evidence="7">
    <location>
        <begin position="210"/>
        <end position="318"/>
    </location>
</feature>
<dbReference type="Pfam" id="PF07810">
    <property type="entry name" value="TMC"/>
    <property type="match status" value="1"/>
</dbReference>
<evidence type="ECO:0000313" key="9">
    <source>
        <dbReference type="RefSeq" id="XP_031430765.1"/>
    </source>
</evidence>
<evidence type="ECO:0000256" key="5">
    <source>
        <dbReference type="ARBA" id="ARBA00023136"/>
    </source>
</evidence>
<feature type="transmembrane region" description="Helical" evidence="6">
    <location>
        <begin position="140"/>
        <end position="161"/>
    </location>
</feature>
<organism evidence="8 9">
    <name type="scientific">Clupea harengus</name>
    <name type="common">Atlantic herring</name>
    <dbReference type="NCBI Taxonomy" id="7950"/>
    <lineage>
        <taxon>Eukaryota</taxon>
        <taxon>Metazoa</taxon>
        <taxon>Chordata</taxon>
        <taxon>Craniata</taxon>
        <taxon>Vertebrata</taxon>
        <taxon>Euteleostomi</taxon>
        <taxon>Actinopterygii</taxon>
        <taxon>Neopterygii</taxon>
        <taxon>Teleostei</taxon>
        <taxon>Clupei</taxon>
        <taxon>Clupeiformes</taxon>
        <taxon>Clupeoidei</taxon>
        <taxon>Clupeidae</taxon>
        <taxon>Clupea</taxon>
    </lineage>
</organism>
<dbReference type="GO" id="GO:0008381">
    <property type="term" value="F:mechanosensitive monoatomic ion channel activity"/>
    <property type="evidence" value="ECO:0007669"/>
    <property type="project" value="TreeGrafter"/>
</dbReference>
<evidence type="ECO:0000256" key="1">
    <source>
        <dbReference type="ARBA" id="ARBA00004141"/>
    </source>
</evidence>
<evidence type="ECO:0000256" key="3">
    <source>
        <dbReference type="ARBA" id="ARBA00022692"/>
    </source>
</evidence>
<dbReference type="InterPro" id="IPR012496">
    <property type="entry name" value="TMC_dom"/>
</dbReference>
<dbReference type="InterPro" id="IPR038900">
    <property type="entry name" value="TMC"/>
</dbReference>
<evidence type="ECO:0000256" key="4">
    <source>
        <dbReference type="ARBA" id="ARBA00022989"/>
    </source>
</evidence>
<protein>
    <recommendedName>
        <fullName evidence="6">Transmembrane channel-like protein</fullName>
    </recommendedName>
</protein>
<proteinExistence type="inferred from homology"/>
<name>A0A6P8G639_CLUHA</name>
<dbReference type="GO" id="GO:0005886">
    <property type="term" value="C:plasma membrane"/>
    <property type="evidence" value="ECO:0007669"/>
    <property type="project" value="InterPro"/>
</dbReference>
<keyword evidence="5 6" id="KW-0472">Membrane</keyword>
<evidence type="ECO:0000256" key="6">
    <source>
        <dbReference type="RuleBase" id="RU310713"/>
    </source>
</evidence>
<gene>
    <name evidence="9" type="primary">LOC116222112</name>
</gene>
<dbReference type="PANTHER" id="PTHR23302:SF66">
    <property type="entry name" value="TRANSMEMBRANE CHANNEL-LIKE PROTEIN"/>
    <property type="match status" value="1"/>
</dbReference>
<evidence type="ECO:0000259" key="7">
    <source>
        <dbReference type="Pfam" id="PF07810"/>
    </source>
</evidence>
<feature type="transmembrane region" description="Helical" evidence="6">
    <location>
        <begin position="278"/>
        <end position="301"/>
    </location>
</feature>
<dbReference type="Proteomes" id="UP000515152">
    <property type="component" value="Chromosome 10"/>
</dbReference>
<keyword evidence="3 6" id="KW-0812">Transmembrane</keyword>
<keyword evidence="4 6" id="KW-1133">Transmembrane helix</keyword>
<accession>A0A6P8G639</accession>
<dbReference type="RefSeq" id="XP_031430765.1">
    <property type="nucleotide sequence ID" value="XM_031574905.2"/>
</dbReference>
<feature type="transmembrane region" description="Helical" evidence="6">
    <location>
        <begin position="253"/>
        <end position="272"/>
    </location>
</feature>
<dbReference type="AlphaFoldDB" id="A0A6P8G639"/>
<feature type="transmembrane region" description="Helical" evidence="6">
    <location>
        <begin position="182"/>
        <end position="203"/>
    </location>
</feature>
<feature type="transmembrane region" description="Helical" evidence="6">
    <location>
        <begin position="322"/>
        <end position="343"/>
    </location>
</feature>
<evidence type="ECO:0000256" key="2">
    <source>
        <dbReference type="ARBA" id="ARBA00006510"/>
    </source>
</evidence>
<comment type="subcellular location">
    <subcellularLocation>
        <location evidence="1 6">Membrane</location>
        <topology evidence="1 6">Multi-pass membrane protein</topology>
    </subcellularLocation>
</comment>
<dbReference type="PANTHER" id="PTHR23302">
    <property type="entry name" value="TRANSMEMBRANE CHANNEL-RELATED"/>
    <property type="match status" value="1"/>
</dbReference>